<organism evidence="2">
    <name type="scientific">Sporolactobacillus sp. Y61</name>
    <dbReference type="NCBI Taxonomy" id="3160863"/>
    <lineage>
        <taxon>Bacteria</taxon>
        <taxon>Bacillati</taxon>
        <taxon>Bacillota</taxon>
        <taxon>Bacilli</taxon>
        <taxon>Bacillales</taxon>
        <taxon>Sporolactobacillaceae</taxon>
        <taxon>Sporolactobacillus</taxon>
    </lineage>
</organism>
<feature type="transmembrane region" description="Helical" evidence="1">
    <location>
        <begin position="78"/>
        <end position="99"/>
    </location>
</feature>
<keyword evidence="1" id="KW-1133">Transmembrane helix</keyword>
<dbReference type="EMBL" id="CP159510">
    <property type="protein sequence ID" value="XCJ16162.1"/>
    <property type="molecule type" value="Genomic_DNA"/>
</dbReference>
<accession>A0AAU8ID46</accession>
<dbReference type="AlphaFoldDB" id="A0AAU8ID46"/>
<reference evidence="2" key="1">
    <citation type="submission" date="2024-06" db="EMBL/GenBank/DDBJ databases">
        <authorList>
            <person name="Fan A."/>
            <person name="Zhang F.Y."/>
            <person name="Zhang L."/>
        </authorList>
    </citation>
    <scope>NUCLEOTIDE SEQUENCE</scope>
    <source>
        <strain evidence="2">Y61</strain>
    </source>
</reference>
<sequence>MKIILAMFEHSIFVEIALTSLKNMEHGFENIGAVPLKHPPGHSKLYDGKSYVDLGFVSGTVAGVIGVCLGYRLYPGPILWGISASLIGFVGGLFVDYIYTKFRRHKEPVSKILLLISCEDRLQDAVEDLMWKNQASGVAVIDIRL</sequence>
<evidence type="ECO:0000313" key="2">
    <source>
        <dbReference type="EMBL" id="XCJ16162.1"/>
    </source>
</evidence>
<evidence type="ECO:0000256" key="1">
    <source>
        <dbReference type="SAM" id="Phobius"/>
    </source>
</evidence>
<protein>
    <recommendedName>
        <fullName evidence="3">DUF1269 domain-containing protein</fullName>
    </recommendedName>
</protein>
<evidence type="ECO:0008006" key="3">
    <source>
        <dbReference type="Google" id="ProtNLM"/>
    </source>
</evidence>
<feature type="transmembrane region" description="Helical" evidence="1">
    <location>
        <begin position="51"/>
        <end position="72"/>
    </location>
</feature>
<proteinExistence type="predicted"/>
<keyword evidence="1" id="KW-0472">Membrane</keyword>
<gene>
    <name evidence="2" type="ORF">ABNN70_10725</name>
</gene>
<keyword evidence="1" id="KW-0812">Transmembrane</keyword>
<name>A0AAU8ID46_9BACL</name>
<dbReference type="RefSeq" id="WP_353947772.1">
    <property type="nucleotide sequence ID" value="NZ_CP159510.1"/>
</dbReference>